<dbReference type="InterPro" id="IPR013320">
    <property type="entry name" value="ConA-like_dom_sf"/>
</dbReference>
<dbReference type="RefSeq" id="WP_099321991.1">
    <property type="nucleotide sequence ID" value="NZ_AP023321.1"/>
</dbReference>
<dbReference type="PANTHER" id="PTHR35332:SF2">
    <property type="entry name" value="REGULATION OF ENOLASE PROTEIN 1"/>
    <property type="match status" value="1"/>
</dbReference>
<reference evidence="2" key="1">
    <citation type="submission" date="2020-07" db="EMBL/GenBank/DDBJ databases">
        <title>Complete genome sequencing of Clostridia bacterium strain 12CBH8.</title>
        <authorList>
            <person name="Sakamoto M."/>
            <person name="Murakami T."/>
            <person name="Mori H."/>
        </authorList>
    </citation>
    <scope>NUCLEOTIDE SEQUENCE [LARGE SCALE GENOMIC DNA]</scope>
    <source>
        <strain evidence="2">12CBH8</strain>
    </source>
</reference>
<gene>
    <name evidence="1" type="ORF">C12CBH8_11690</name>
</gene>
<dbReference type="SUPFAM" id="SSF49899">
    <property type="entry name" value="Concanavalin A-like lectins/glucanases"/>
    <property type="match status" value="1"/>
</dbReference>
<evidence type="ECO:0008006" key="3">
    <source>
        <dbReference type="Google" id="ProtNLM"/>
    </source>
</evidence>
<keyword evidence="2" id="KW-1185">Reference proteome</keyword>
<protein>
    <recommendedName>
        <fullName evidence="3">DUF1349 domain-containing protein</fullName>
    </recommendedName>
</protein>
<proteinExistence type="predicted"/>
<evidence type="ECO:0000313" key="2">
    <source>
        <dbReference type="Proteomes" id="UP000593890"/>
    </source>
</evidence>
<dbReference type="AlphaFoldDB" id="A0A7I8D166"/>
<evidence type="ECO:0000313" key="1">
    <source>
        <dbReference type="EMBL" id="BCI60530.1"/>
    </source>
</evidence>
<sequence length="190" mass="20781">MNGKQWTHTDRVDELTWQAPAGSDLFISPATGKANCVAPVYYTEVEGDFVLRGKVTHPFLSTYDAGGFLIHQDDTHWAKVCYELTGEGTHAAITMVTNGVSDDCTGPCASGPWIWMQIARKGKVFGFYYSEDGKTFSLLRIFTIPADDKIRVGLVAQCPKGDGAEVQFADVGLYHISLSDLHNGSVELTK</sequence>
<dbReference type="Gene3D" id="2.60.120.200">
    <property type="match status" value="1"/>
</dbReference>
<organism evidence="1 2">
    <name type="scientific">Solibaculum mannosilyticum</name>
    <dbReference type="NCBI Taxonomy" id="2780922"/>
    <lineage>
        <taxon>Bacteria</taxon>
        <taxon>Bacillati</taxon>
        <taxon>Bacillota</taxon>
        <taxon>Clostridia</taxon>
        <taxon>Eubacteriales</taxon>
        <taxon>Oscillospiraceae</taxon>
        <taxon>Solibaculum</taxon>
    </lineage>
</organism>
<dbReference type="Proteomes" id="UP000593890">
    <property type="component" value="Chromosome"/>
</dbReference>
<accession>A0A7I8D166</accession>
<dbReference type="InterPro" id="IPR009784">
    <property type="entry name" value="DUF1349"/>
</dbReference>
<dbReference type="EMBL" id="AP023321">
    <property type="protein sequence ID" value="BCI60530.1"/>
    <property type="molecule type" value="Genomic_DNA"/>
</dbReference>
<dbReference type="Pfam" id="PF07081">
    <property type="entry name" value="DUF1349"/>
    <property type="match status" value="1"/>
</dbReference>
<dbReference type="PANTHER" id="PTHR35332">
    <property type="entry name" value="REGULATION OF ENOLASE PROTEIN 1"/>
    <property type="match status" value="1"/>
</dbReference>
<name>A0A7I8D166_9FIRM</name>
<dbReference type="KEGG" id="sman:C12CBH8_11690"/>